<dbReference type="GO" id="GO:0004585">
    <property type="term" value="F:ornithine carbamoyltransferase activity"/>
    <property type="evidence" value="ECO:0007669"/>
    <property type="project" value="UniProtKB-UniRule"/>
</dbReference>
<accession>B4S7S1</accession>
<dbReference type="HOGENOM" id="CLU_043846_3_2_10"/>
<feature type="domain" description="Aspartate/ornithine carbamoyltransferase carbamoyl-P binding" evidence="9">
    <location>
        <begin position="17"/>
        <end position="160"/>
    </location>
</feature>
<dbReference type="GO" id="GO:0016597">
    <property type="term" value="F:amino acid binding"/>
    <property type="evidence" value="ECO:0007669"/>
    <property type="project" value="InterPro"/>
</dbReference>
<feature type="binding site" evidence="6">
    <location>
        <begin position="147"/>
        <end position="150"/>
    </location>
    <ligand>
        <name>carbamoyl phosphate</name>
        <dbReference type="ChEBI" id="CHEBI:58228"/>
    </ligand>
</feature>
<dbReference type="InterPro" id="IPR002292">
    <property type="entry name" value="Orn/put_carbamltrans"/>
</dbReference>
<keyword evidence="6" id="KW-0963">Cytoplasm</keyword>
<comment type="subcellular location">
    <subcellularLocation>
        <location evidence="6">Cytoplasm</location>
    </subcellularLocation>
</comment>
<feature type="binding site" evidence="6">
    <location>
        <position position="241"/>
    </location>
    <ligand>
        <name>L-ornithine</name>
        <dbReference type="ChEBI" id="CHEBI:46911"/>
    </ligand>
</feature>
<comment type="pathway">
    <text evidence="1">Amino-acid biosynthesis; L-arginine biosynthesis; L-arginine from L-ornithine and carbamoyl phosphate: step 1/3.</text>
</comment>
<dbReference type="InterPro" id="IPR024904">
    <property type="entry name" value="OTCase_ArgI"/>
</dbReference>
<evidence type="ECO:0000256" key="7">
    <source>
        <dbReference type="NCBIfam" id="TIGR00658"/>
    </source>
</evidence>
<evidence type="ECO:0000313" key="11">
    <source>
        <dbReference type="Proteomes" id="UP000002725"/>
    </source>
</evidence>
<keyword evidence="4 6" id="KW-0808">Transferase</keyword>
<dbReference type="GO" id="GO:0019240">
    <property type="term" value="P:citrulline biosynthetic process"/>
    <property type="evidence" value="ECO:0007669"/>
    <property type="project" value="TreeGrafter"/>
</dbReference>
<gene>
    <name evidence="10" type="ordered locus">Paes_1073</name>
</gene>
<evidence type="ECO:0000256" key="5">
    <source>
        <dbReference type="ARBA" id="ARBA00048772"/>
    </source>
</evidence>
<dbReference type="InterPro" id="IPR006130">
    <property type="entry name" value="Asp/Orn_carbamoylTrfase"/>
</dbReference>
<name>B4S7S1_PROA2</name>
<feature type="domain" description="Aspartate/ornithine carbamoyltransferase Asp/Orn-binding" evidence="8">
    <location>
        <begin position="166"/>
        <end position="318"/>
    </location>
</feature>
<dbReference type="InterPro" id="IPR006131">
    <property type="entry name" value="Asp_carbamoyltransf_Asp/Orn-bd"/>
</dbReference>
<evidence type="ECO:0000256" key="6">
    <source>
        <dbReference type="HAMAP-Rule" id="MF_01109"/>
    </source>
</evidence>
<comment type="caution">
    <text evidence="6">Lacks conserved residue(s) required for the propagation of feature annotation.</text>
</comment>
<dbReference type="PANTHER" id="PTHR45753">
    <property type="entry name" value="ORNITHINE CARBAMOYLTRANSFERASE, MITOCHONDRIAL"/>
    <property type="match status" value="1"/>
</dbReference>
<comment type="similarity">
    <text evidence="2 6">Belongs to the aspartate/ornithine carbamoyltransferase superfamily. OTCase family.</text>
</comment>
<evidence type="ECO:0000259" key="9">
    <source>
        <dbReference type="Pfam" id="PF02729"/>
    </source>
</evidence>
<dbReference type="eggNOG" id="COG0078">
    <property type="taxonomic scope" value="Bacteria"/>
</dbReference>
<dbReference type="PANTHER" id="PTHR45753:SF3">
    <property type="entry name" value="ORNITHINE TRANSCARBAMYLASE, MITOCHONDRIAL"/>
    <property type="match status" value="1"/>
</dbReference>
<dbReference type="PRINTS" id="PR00102">
    <property type="entry name" value="OTCASE"/>
</dbReference>
<dbReference type="GO" id="GO:0005737">
    <property type="term" value="C:cytoplasm"/>
    <property type="evidence" value="ECO:0007669"/>
    <property type="project" value="UniProtKB-SubCell"/>
</dbReference>
<evidence type="ECO:0000259" key="8">
    <source>
        <dbReference type="Pfam" id="PF00185"/>
    </source>
</evidence>
<dbReference type="NCBIfam" id="TIGR00658">
    <property type="entry name" value="orni_carb_tr"/>
    <property type="match status" value="1"/>
</dbReference>
<dbReference type="GO" id="GO:0042450">
    <property type="term" value="P:L-arginine biosynthetic process via ornithine"/>
    <property type="evidence" value="ECO:0007669"/>
    <property type="project" value="UniProtKB-UniRule"/>
</dbReference>
<dbReference type="Gene3D" id="3.40.50.1370">
    <property type="entry name" value="Aspartate/ornithine carbamoyltransferase"/>
    <property type="match status" value="2"/>
</dbReference>
<organism evidence="10 11">
    <name type="scientific">Prosthecochloris aestuarii (strain DSM 271 / SK 413)</name>
    <dbReference type="NCBI Taxonomy" id="290512"/>
    <lineage>
        <taxon>Bacteria</taxon>
        <taxon>Pseudomonadati</taxon>
        <taxon>Chlorobiota</taxon>
        <taxon>Chlorobiia</taxon>
        <taxon>Chlorobiales</taxon>
        <taxon>Chlorobiaceae</taxon>
        <taxon>Prosthecochloris</taxon>
    </lineage>
</organism>
<comment type="catalytic activity">
    <reaction evidence="5 6">
        <text>carbamoyl phosphate + L-ornithine = L-citrulline + phosphate + H(+)</text>
        <dbReference type="Rhea" id="RHEA:19513"/>
        <dbReference type="ChEBI" id="CHEBI:15378"/>
        <dbReference type="ChEBI" id="CHEBI:43474"/>
        <dbReference type="ChEBI" id="CHEBI:46911"/>
        <dbReference type="ChEBI" id="CHEBI:57743"/>
        <dbReference type="ChEBI" id="CHEBI:58228"/>
        <dbReference type="EC" id="2.1.3.3"/>
    </reaction>
</comment>
<dbReference type="FunFam" id="3.40.50.1370:FF:000008">
    <property type="entry name" value="Ornithine carbamoyltransferase"/>
    <property type="match status" value="1"/>
</dbReference>
<sequence>MTSSMPHPTKETIVKKRDFLGFQPLDAGKIIELFDFSAFIKAKRLDRTAASKYKPIEGKTVAMIFNKPSLRTRVSFELGIHELGGYAVNLDGKSIGVNSREAVEDIAQLLSRYNDAIVARLHEHSVIEDLAANATIPVINALTDLSHPCQILADAFTLYEKGLWKEGVKIVFVGDGNNVANSWIELAGILPFHFVLACPQNEEYMPDTTLLEEARRNSGSTIEIVHDPMEAAKNADVLYTDVWTSMGQEDEVAERLKAFSSYQINSAMLRQSKPSAVVMHCMPAHRGQEISAEVMDGPQSIIMDEAENRLHVQKALLVKLLNHEEYRKFHLTHRLEHVAKNLKH</sequence>
<dbReference type="AlphaFoldDB" id="B4S7S1"/>
<keyword evidence="11" id="KW-1185">Reference proteome</keyword>
<evidence type="ECO:0000313" key="10">
    <source>
        <dbReference type="EMBL" id="ACF46108.1"/>
    </source>
</evidence>
<dbReference type="Pfam" id="PF02729">
    <property type="entry name" value="OTCace_N"/>
    <property type="match status" value="1"/>
</dbReference>
<feature type="binding site" evidence="6">
    <location>
        <position position="120"/>
    </location>
    <ligand>
        <name>carbamoyl phosphate</name>
        <dbReference type="ChEBI" id="CHEBI:58228"/>
    </ligand>
</feature>
<feature type="binding site" evidence="6">
    <location>
        <position position="309"/>
    </location>
    <ligand>
        <name>carbamoyl phosphate</name>
        <dbReference type="ChEBI" id="CHEBI:58228"/>
    </ligand>
</feature>
<protein>
    <recommendedName>
        <fullName evidence="3 7">Ornithine carbamoyltransferase</fullName>
        <ecNumber evidence="3 7">2.1.3.3</ecNumber>
    </recommendedName>
</protein>
<dbReference type="Proteomes" id="UP000002725">
    <property type="component" value="Chromosome"/>
</dbReference>
<dbReference type="NCBIfam" id="NF001986">
    <property type="entry name" value="PRK00779.1"/>
    <property type="match status" value="1"/>
</dbReference>
<dbReference type="RefSeq" id="WP_012505645.1">
    <property type="nucleotide sequence ID" value="NC_011059.1"/>
</dbReference>
<dbReference type="SUPFAM" id="SSF53671">
    <property type="entry name" value="Aspartate/ornithine carbamoyltransferase"/>
    <property type="match status" value="1"/>
</dbReference>
<dbReference type="InterPro" id="IPR006132">
    <property type="entry name" value="Asp/Orn_carbamoyltranf_P-bd"/>
</dbReference>
<dbReference type="HAMAP" id="MF_01109">
    <property type="entry name" value="OTCase"/>
    <property type="match status" value="1"/>
</dbReference>
<evidence type="ECO:0000256" key="2">
    <source>
        <dbReference type="ARBA" id="ARBA00007805"/>
    </source>
</evidence>
<dbReference type="Pfam" id="PF00185">
    <property type="entry name" value="OTCace"/>
    <property type="match status" value="1"/>
</dbReference>
<evidence type="ECO:0000256" key="3">
    <source>
        <dbReference type="ARBA" id="ARBA00013007"/>
    </source>
</evidence>
<dbReference type="KEGG" id="paa:Paes_1073"/>
<feature type="binding site" evidence="6">
    <location>
        <begin position="245"/>
        <end position="246"/>
    </location>
    <ligand>
        <name>L-ornithine</name>
        <dbReference type="ChEBI" id="CHEBI:46911"/>
    </ligand>
</feature>
<evidence type="ECO:0000256" key="1">
    <source>
        <dbReference type="ARBA" id="ARBA00004975"/>
    </source>
</evidence>
<dbReference type="InterPro" id="IPR036901">
    <property type="entry name" value="Asp/Orn_carbamoylTrfase_sf"/>
</dbReference>
<proteinExistence type="inferred from homology"/>
<dbReference type="EMBL" id="CP001108">
    <property type="protein sequence ID" value="ACF46108.1"/>
    <property type="molecule type" value="Genomic_DNA"/>
</dbReference>
<evidence type="ECO:0000256" key="4">
    <source>
        <dbReference type="ARBA" id="ARBA00022679"/>
    </source>
</evidence>
<dbReference type="PRINTS" id="PR00100">
    <property type="entry name" value="AOTCASE"/>
</dbReference>
<feature type="binding site" evidence="6">
    <location>
        <position position="178"/>
    </location>
    <ligand>
        <name>L-ornithine</name>
        <dbReference type="ChEBI" id="CHEBI:46911"/>
    </ligand>
</feature>
<reference evidence="10" key="1">
    <citation type="submission" date="2008-06" db="EMBL/GenBank/DDBJ databases">
        <title>Complete sequence of chromosome of Prosthecochloris aestuarii DSM 271.</title>
        <authorList>
            <consortium name="US DOE Joint Genome Institute"/>
            <person name="Lucas S."/>
            <person name="Copeland A."/>
            <person name="Lapidus A."/>
            <person name="Glavina del Rio T."/>
            <person name="Dalin E."/>
            <person name="Tice H."/>
            <person name="Bruce D."/>
            <person name="Goodwin L."/>
            <person name="Pitluck S."/>
            <person name="Schmutz J."/>
            <person name="Larimer F."/>
            <person name="Land M."/>
            <person name="Hauser L."/>
            <person name="Kyrpides N."/>
            <person name="Anderson I."/>
            <person name="Liu Z."/>
            <person name="Li T."/>
            <person name="Zhao F."/>
            <person name="Overmann J."/>
            <person name="Bryant D.A."/>
            <person name="Richardson P."/>
        </authorList>
    </citation>
    <scope>NUCLEOTIDE SEQUENCE [LARGE SCALE GENOMIC DNA]</scope>
    <source>
        <strain evidence="10">DSM 271</strain>
    </source>
</reference>
<dbReference type="STRING" id="290512.Paes_1073"/>
<dbReference type="EC" id="2.1.3.3" evidence="3 7"/>